<dbReference type="AlphaFoldDB" id="A0A0F9C0P8"/>
<sequence length="74" mass="8566">MVKTKEAEVYELYLQAREAYNAVSKELMKRTLDEETNSVILSCPHCRVIFGTIPPEVTFFSFREPIFCCGKLMI</sequence>
<gene>
    <name evidence="1" type="ORF">LCGC14_2462050</name>
</gene>
<dbReference type="EMBL" id="LAZR01038355">
    <property type="protein sequence ID" value="KKL19782.1"/>
    <property type="molecule type" value="Genomic_DNA"/>
</dbReference>
<evidence type="ECO:0000313" key="1">
    <source>
        <dbReference type="EMBL" id="KKL19782.1"/>
    </source>
</evidence>
<accession>A0A0F9C0P8</accession>
<name>A0A0F9C0P8_9ZZZZ</name>
<comment type="caution">
    <text evidence="1">The sequence shown here is derived from an EMBL/GenBank/DDBJ whole genome shotgun (WGS) entry which is preliminary data.</text>
</comment>
<organism evidence="1">
    <name type="scientific">marine sediment metagenome</name>
    <dbReference type="NCBI Taxonomy" id="412755"/>
    <lineage>
        <taxon>unclassified sequences</taxon>
        <taxon>metagenomes</taxon>
        <taxon>ecological metagenomes</taxon>
    </lineage>
</organism>
<protein>
    <submittedName>
        <fullName evidence="1">Uncharacterized protein</fullName>
    </submittedName>
</protein>
<proteinExistence type="predicted"/>
<reference evidence="1" key="1">
    <citation type="journal article" date="2015" name="Nature">
        <title>Complex archaea that bridge the gap between prokaryotes and eukaryotes.</title>
        <authorList>
            <person name="Spang A."/>
            <person name="Saw J.H."/>
            <person name="Jorgensen S.L."/>
            <person name="Zaremba-Niedzwiedzka K."/>
            <person name="Martijn J."/>
            <person name="Lind A.E."/>
            <person name="van Eijk R."/>
            <person name="Schleper C."/>
            <person name="Guy L."/>
            <person name="Ettema T.J."/>
        </authorList>
    </citation>
    <scope>NUCLEOTIDE SEQUENCE</scope>
</reference>